<dbReference type="EMBL" id="OX597815">
    <property type="protein sequence ID" value="CAI9718520.1"/>
    <property type="molecule type" value="Genomic_DNA"/>
</dbReference>
<accession>A0AA36F036</accession>
<name>A0AA36F036_OCTVU</name>
<dbReference type="Proteomes" id="UP001162480">
    <property type="component" value="Chromosome 2"/>
</dbReference>
<evidence type="ECO:0000313" key="2">
    <source>
        <dbReference type="Proteomes" id="UP001162480"/>
    </source>
</evidence>
<proteinExistence type="predicted"/>
<organism evidence="1 2">
    <name type="scientific">Octopus vulgaris</name>
    <name type="common">Common octopus</name>
    <dbReference type="NCBI Taxonomy" id="6645"/>
    <lineage>
        <taxon>Eukaryota</taxon>
        <taxon>Metazoa</taxon>
        <taxon>Spiralia</taxon>
        <taxon>Lophotrochozoa</taxon>
        <taxon>Mollusca</taxon>
        <taxon>Cephalopoda</taxon>
        <taxon>Coleoidea</taxon>
        <taxon>Octopodiformes</taxon>
        <taxon>Octopoda</taxon>
        <taxon>Incirrata</taxon>
        <taxon>Octopodidae</taxon>
        <taxon>Octopus</taxon>
    </lineage>
</organism>
<reference evidence="1" key="1">
    <citation type="submission" date="2023-08" db="EMBL/GenBank/DDBJ databases">
        <authorList>
            <person name="Alioto T."/>
            <person name="Alioto T."/>
            <person name="Gomez Garrido J."/>
        </authorList>
    </citation>
    <scope>NUCLEOTIDE SEQUENCE</scope>
</reference>
<gene>
    <name evidence="1" type="ORF">OCTVUL_1B005339</name>
</gene>
<evidence type="ECO:0000313" key="1">
    <source>
        <dbReference type="EMBL" id="CAI9718520.1"/>
    </source>
</evidence>
<dbReference type="AlphaFoldDB" id="A0AA36F036"/>
<keyword evidence="2" id="KW-1185">Reference proteome</keyword>
<protein>
    <submittedName>
        <fullName evidence="1">Uncharacterized protein</fullName>
    </submittedName>
</protein>
<sequence>MFMSPAKISNRPPFSRNLPIGYLYPARNPHGVILEIDPLKIGYNEHEKYVIKFWGLGQEKEKVSLENTFLSSYHQKNCYDI</sequence>